<dbReference type="EMBL" id="LAZR01005466">
    <property type="protein sequence ID" value="KKM99699.1"/>
    <property type="molecule type" value="Genomic_DNA"/>
</dbReference>
<gene>
    <name evidence="1" type="ORF">LCGC14_1145250</name>
</gene>
<proteinExistence type="predicted"/>
<name>A0A0F9LX24_9ZZZZ</name>
<evidence type="ECO:0008006" key="2">
    <source>
        <dbReference type="Google" id="ProtNLM"/>
    </source>
</evidence>
<accession>A0A0F9LX24</accession>
<reference evidence="1" key="1">
    <citation type="journal article" date="2015" name="Nature">
        <title>Complex archaea that bridge the gap between prokaryotes and eukaryotes.</title>
        <authorList>
            <person name="Spang A."/>
            <person name="Saw J.H."/>
            <person name="Jorgensen S.L."/>
            <person name="Zaremba-Niedzwiedzka K."/>
            <person name="Martijn J."/>
            <person name="Lind A.E."/>
            <person name="van Eijk R."/>
            <person name="Schleper C."/>
            <person name="Guy L."/>
            <person name="Ettema T.J."/>
        </authorList>
    </citation>
    <scope>NUCLEOTIDE SEQUENCE</scope>
</reference>
<sequence length="515" mass="61524">MNESSDNITTVNEIKDEILIKHYYKLIEKGEIEFLKEMDSFNINDEELDDESKYKDINDKKLVQILKDLIIDVKKDEDQEKLRILKLKKKVFQKLWPNFVRSAIKYLRIKDTRDKCEFKFDFGVKNLTKYFEEFSKFEEILYGVDEYYRDHSLHVFRVYLLGEYLGRKLLKGFDQLKITTKSLGINDNIIYDEKEAIWCVIALCHDLGYPLQKLDQLNKKLVKILEFFGTSNFNPLRYSLPLEGTILDKFILKLISSRINEKLKIQHQPKFYAKYSKAYEKLSHGIMSCILLMKNLVYFKETDYEPEFEKGYHYEEKSKNNSAEKGGKEFSDETLEDARQYVIRREILRSIASHDNEDIYHIEMNNFPFLLIMCDEIQEWSRPASKIRFSYLSDPKNIENIQIKAFNENNIDISIGLNFPDKDLLDYAANKYMRFIRLLRSAVHSDRRLFNFKMSIENNKGTKYQFIYDSPVEFYSDEKKNKKEDSYKSPKCIEFKNGYEDPDFLRNIIEMINKK</sequence>
<evidence type="ECO:0000313" key="1">
    <source>
        <dbReference type="EMBL" id="KKM99699.1"/>
    </source>
</evidence>
<dbReference type="AlphaFoldDB" id="A0A0F9LX24"/>
<organism evidence="1">
    <name type="scientific">marine sediment metagenome</name>
    <dbReference type="NCBI Taxonomy" id="412755"/>
    <lineage>
        <taxon>unclassified sequences</taxon>
        <taxon>metagenomes</taxon>
        <taxon>ecological metagenomes</taxon>
    </lineage>
</organism>
<protein>
    <recommendedName>
        <fullName evidence="2">HD domain-containing protein</fullName>
    </recommendedName>
</protein>
<comment type="caution">
    <text evidence="1">The sequence shown here is derived from an EMBL/GenBank/DDBJ whole genome shotgun (WGS) entry which is preliminary data.</text>
</comment>